<organism evidence="14 15">
    <name type="scientific">Candidatus Giovannonibacteria bacterium RIFCSPLOWO2_01_FULL_45_34</name>
    <dbReference type="NCBI Taxonomy" id="1798351"/>
    <lineage>
        <taxon>Bacteria</taxon>
        <taxon>Candidatus Giovannoniibacteriota</taxon>
    </lineage>
</organism>
<name>A0A1F5WY73_9BACT</name>
<dbReference type="STRING" id="1798351.A2930_00900"/>
<evidence type="ECO:0000256" key="5">
    <source>
        <dbReference type="ARBA" id="ARBA00023209"/>
    </source>
</evidence>
<comment type="similarity">
    <text evidence="1 10">Belongs to the NAD-dependent glycerol-3-phosphate dehydrogenase family.</text>
</comment>
<dbReference type="GO" id="GO:0141153">
    <property type="term" value="F:glycerol-3-phosphate dehydrogenase (NADP+) activity"/>
    <property type="evidence" value="ECO:0007669"/>
    <property type="project" value="RHEA"/>
</dbReference>
<dbReference type="EC" id="1.1.1.94" evidence="11"/>
<dbReference type="Gene3D" id="3.40.50.720">
    <property type="entry name" value="NAD(P)-binding Rossmann-like Domain"/>
    <property type="match status" value="1"/>
</dbReference>
<dbReference type="GO" id="GO:0046168">
    <property type="term" value="P:glycerol-3-phosphate catabolic process"/>
    <property type="evidence" value="ECO:0007669"/>
    <property type="project" value="InterPro"/>
</dbReference>
<evidence type="ECO:0000256" key="11">
    <source>
        <dbReference type="RuleBase" id="RU000439"/>
    </source>
</evidence>
<reference evidence="14 15" key="1">
    <citation type="journal article" date="2016" name="Nat. Commun.">
        <title>Thousands of microbial genomes shed light on interconnected biogeochemical processes in an aquifer system.</title>
        <authorList>
            <person name="Anantharaman K."/>
            <person name="Brown C.T."/>
            <person name="Hug L.A."/>
            <person name="Sharon I."/>
            <person name="Castelle C.J."/>
            <person name="Probst A.J."/>
            <person name="Thomas B.C."/>
            <person name="Singh A."/>
            <person name="Wilkins M.J."/>
            <person name="Karaoz U."/>
            <person name="Brodie E.L."/>
            <person name="Williams K.H."/>
            <person name="Hubbard S.S."/>
            <person name="Banfield J.F."/>
        </authorList>
    </citation>
    <scope>NUCLEOTIDE SEQUENCE [LARGE SCALE GENOMIC DNA]</scope>
</reference>
<feature type="binding site" evidence="9">
    <location>
        <position position="263"/>
    </location>
    <ligand>
        <name>NAD(+)</name>
        <dbReference type="ChEBI" id="CHEBI:57540"/>
    </ligand>
</feature>
<dbReference type="SUPFAM" id="SSF51735">
    <property type="entry name" value="NAD(P)-binding Rossmann-fold domains"/>
    <property type="match status" value="1"/>
</dbReference>
<keyword evidence="5" id="KW-0594">Phospholipid biosynthesis</keyword>
<evidence type="ECO:0000256" key="2">
    <source>
        <dbReference type="ARBA" id="ARBA00022516"/>
    </source>
</evidence>
<dbReference type="InterPro" id="IPR006168">
    <property type="entry name" value="G3P_DH_NAD-dep"/>
</dbReference>
<evidence type="ECO:0000256" key="3">
    <source>
        <dbReference type="ARBA" id="ARBA00023002"/>
    </source>
</evidence>
<dbReference type="GO" id="GO:0005829">
    <property type="term" value="C:cytosol"/>
    <property type="evidence" value="ECO:0007669"/>
    <property type="project" value="TreeGrafter"/>
</dbReference>
<dbReference type="PANTHER" id="PTHR11728:SF1">
    <property type="entry name" value="GLYCEROL-3-PHOSPHATE DEHYDROGENASE [NAD(+)] 2, CHLOROPLASTIC"/>
    <property type="match status" value="1"/>
</dbReference>
<dbReference type="InterPro" id="IPR011128">
    <property type="entry name" value="G3P_DH_NAD-dep_N"/>
</dbReference>
<comment type="catalytic activity">
    <reaction evidence="11">
        <text>sn-glycerol 3-phosphate + NADP(+) = dihydroxyacetone phosphate + NADPH + H(+)</text>
        <dbReference type="Rhea" id="RHEA:11096"/>
        <dbReference type="ChEBI" id="CHEBI:15378"/>
        <dbReference type="ChEBI" id="CHEBI:57597"/>
        <dbReference type="ChEBI" id="CHEBI:57642"/>
        <dbReference type="ChEBI" id="CHEBI:57783"/>
        <dbReference type="ChEBI" id="CHEBI:58349"/>
        <dbReference type="EC" id="1.1.1.94"/>
    </reaction>
</comment>
<protein>
    <recommendedName>
        <fullName evidence="11">Glycerol-3-phosphate dehydrogenase</fullName>
        <ecNumber evidence="11">1.1.1.94</ecNumber>
    </recommendedName>
</protein>
<dbReference type="Pfam" id="PF07479">
    <property type="entry name" value="NAD_Gly3P_dh_C"/>
    <property type="match status" value="1"/>
</dbReference>
<dbReference type="InterPro" id="IPR008927">
    <property type="entry name" value="6-PGluconate_DH-like_C_sf"/>
</dbReference>
<dbReference type="PANTHER" id="PTHR11728">
    <property type="entry name" value="GLYCEROL-3-PHOSPHATE DEHYDROGENASE"/>
    <property type="match status" value="1"/>
</dbReference>
<evidence type="ECO:0000256" key="6">
    <source>
        <dbReference type="ARBA" id="ARBA00023264"/>
    </source>
</evidence>
<feature type="domain" description="Glycerol-3-phosphate dehydrogenase NAD-dependent N-terminal" evidence="12">
    <location>
        <begin position="31"/>
        <end position="146"/>
    </location>
</feature>
<keyword evidence="9 10" id="KW-0520">NAD</keyword>
<dbReference type="InterPro" id="IPR006109">
    <property type="entry name" value="G3P_DH_NAD-dep_C"/>
</dbReference>
<evidence type="ECO:0000256" key="4">
    <source>
        <dbReference type="ARBA" id="ARBA00023098"/>
    </source>
</evidence>
<dbReference type="AlphaFoldDB" id="A0A1F5WY73"/>
<feature type="active site" description="Proton acceptor" evidence="7">
    <location>
        <position position="186"/>
    </location>
</feature>
<evidence type="ECO:0000256" key="1">
    <source>
        <dbReference type="ARBA" id="ARBA00011009"/>
    </source>
</evidence>
<accession>A0A1F5WY73</accession>
<proteinExistence type="inferred from homology"/>
<evidence type="ECO:0000259" key="13">
    <source>
        <dbReference type="Pfam" id="PF07479"/>
    </source>
</evidence>
<dbReference type="GO" id="GO:0008654">
    <property type="term" value="P:phospholipid biosynthetic process"/>
    <property type="evidence" value="ECO:0007669"/>
    <property type="project" value="UniProtKB-KW"/>
</dbReference>
<dbReference type="GO" id="GO:0005975">
    <property type="term" value="P:carbohydrate metabolic process"/>
    <property type="evidence" value="ECO:0007669"/>
    <property type="project" value="InterPro"/>
</dbReference>
<evidence type="ECO:0000256" key="8">
    <source>
        <dbReference type="PIRSR" id="PIRSR000114-2"/>
    </source>
</evidence>
<evidence type="ECO:0000256" key="9">
    <source>
        <dbReference type="PIRSR" id="PIRSR000114-3"/>
    </source>
</evidence>
<feature type="binding site" evidence="9">
    <location>
        <position position="131"/>
    </location>
    <ligand>
        <name>NAD(+)</name>
        <dbReference type="ChEBI" id="CHEBI:57540"/>
    </ligand>
</feature>
<dbReference type="InterPro" id="IPR013328">
    <property type="entry name" value="6PGD_dom2"/>
</dbReference>
<dbReference type="GO" id="GO:0051287">
    <property type="term" value="F:NAD binding"/>
    <property type="evidence" value="ECO:0007669"/>
    <property type="project" value="InterPro"/>
</dbReference>
<dbReference type="PRINTS" id="PR00077">
    <property type="entry name" value="GPDHDRGNASE"/>
</dbReference>
<keyword evidence="2" id="KW-0444">Lipid biosynthesis</keyword>
<evidence type="ECO:0000256" key="10">
    <source>
        <dbReference type="RuleBase" id="RU000437"/>
    </source>
</evidence>
<dbReference type="Pfam" id="PF01210">
    <property type="entry name" value="NAD_Gly3P_dh_N"/>
    <property type="match status" value="1"/>
</dbReference>
<dbReference type="Proteomes" id="UP000178114">
    <property type="component" value="Unassembled WGS sequence"/>
</dbReference>
<evidence type="ECO:0000259" key="12">
    <source>
        <dbReference type="Pfam" id="PF01210"/>
    </source>
</evidence>
<comment type="caution">
    <text evidence="14">The sequence shown here is derived from an EMBL/GenBank/DDBJ whole genome shotgun (WGS) entry which is preliminary data.</text>
</comment>
<feature type="binding site" evidence="9">
    <location>
        <position position="71"/>
    </location>
    <ligand>
        <name>NAD(+)</name>
        <dbReference type="ChEBI" id="CHEBI:57540"/>
    </ligand>
</feature>
<gene>
    <name evidence="14" type="ORF">A2930_00900</name>
</gene>
<dbReference type="EMBL" id="MFID01000033">
    <property type="protein sequence ID" value="OGF80569.1"/>
    <property type="molecule type" value="Genomic_DNA"/>
</dbReference>
<sequence>MLAEAGHDVTALIQPFNQAQKDLHFNLKYGAQRCNYLYLKDAELPKNIRFTDVFAPAEKTDAIILAVPTKFLEKAYSEIEPYVTRHPKCTLILLSKGFAGESGMTWGIKIKNSLMLAGRRNFAVLSGYTPAKELASAHLTKKYFAASAASRDLNAIKKVRALFRGTHLGIVGTTDIRGVSIAGALKNAYAFGYGVLTGLAGLAQNEEEKKYYSVLSSAYLGLAHNEMRVFLDNIGANPKTWSSPAVRGDFYGTCQGEIAWESRNVAFGKFLSGYPKMDKIHEYLSKYTVEGYESLRTLVAIGEKENFYLPLLYSISRIIQGGYHLLLADIVQKTAKSQS</sequence>
<dbReference type="SUPFAM" id="SSF48179">
    <property type="entry name" value="6-phosphogluconate dehydrogenase C-terminal domain-like"/>
    <property type="match status" value="1"/>
</dbReference>
<dbReference type="InterPro" id="IPR036291">
    <property type="entry name" value="NAD(P)-bd_dom_sf"/>
</dbReference>
<feature type="domain" description="Glycerol-3-phosphate dehydrogenase NAD-dependent C-terminal" evidence="13">
    <location>
        <begin position="175"/>
        <end position="323"/>
    </location>
</feature>
<dbReference type="PIRSF" id="PIRSF000114">
    <property type="entry name" value="Glycerol-3-P_dh"/>
    <property type="match status" value="1"/>
</dbReference>
<feature type="binding site" evidence="8">
    <location>
        <begin position="263"/>
        <end position="264"/>
    </location>
    <ligand>
        <name>substrate</name>
    </ligand>
</feature>
<dbReference type="Gene3D" id="1.10.1040.10">
    <property type="entry name" value="N-(1-d-carboxylethyl)-l-norvaline Dehydrogenase, domain 2"/>
    <property type="match status" value="1"/>
</dbReference>
<evidence type="ECO:0000313" key="14">
    <source>
        <dbReference type="EMBL" id="OGF80569.1"/>
    </source>
</evidence>
<keyword evidence="6" id="KW-1208">Phospholipid metabolism</keyword>
<keyword evidence="4" id="KW-0443">Lipid metabolism</keyword>
<feature type="binding site" evidence="8">
    <location>
        <position position="96"/>
    </location>
    <ligand>
        <name>substrate</name>
    </ligand>
</feature>
<evidence type="ECO:0000313" key="15">
    <source>
        <dbReference type="Proteomes" id="UP000178114"/>
    </source>
</evidence>
<keyword evidence="3 10" id="KW-0560">Oxidoreductase</keyword>
<evidence type="ECO:0000256" key="7">
    <source>
        <dbReference type="PIRSR" id="PIRSR000114-1"/>
    </source>
</evidence>